<feature type="region of interest" description="Disordered" evidence="4">
    <location>
        <begin position="139"/>
        <end position="206"/>
    </location>
</feature>
<dbReference type="InterPro" id="IPR021625">
    <property type="entry name" value="PI31_Prot_N"/>
</dbReference>
<comment type="similarity">
    <text evidence="1">Belongs to the proteasome inhibitor PI31 family.</text>
</comment>
<dbReference type="PANTHER" id="PTHR13266">
    <property type="entry name" value="PROTEASOME INHIBITOR"/>
    <property type="match status" value="1"/>
</dbReference>
<gene>
    <name evidence="6" type="ORF">BaRGS_00039979</name>
</gene>
<keyword evidence="3" id="KW-0647">Proteasome</keyword>
<dbReference type="AlphaFoldDB" id="A0ABD0J1V3"/>
<feature type="compositionally biased region" description="Basic and acidic residues" evidence="4">
    <location>
        <begin position="164"/>
        <end position="177"/>
    </location>
</feature>
<sequence length="294" mass="31089">MALPGFELLFSSIQPQLRSPQDAVVSAVHWGVISAGFKCIGAGENPPRGQGTETLPNGWNSGDIYDLHYEESKTHRAYTLKIIPVDGSLMIHFQKENSENVSTLDIQVRDYATDNFTSVSSALPGLDRLNVQIHDSLMKPATGGQRQGGDNSPASSSSSPPSQQKDKKSSLLVEEGRGIPQPNPFQPVWGGSPTHINPFSVGRSDLDPLAGMGVGSGTGGGMIMDPRYSGGPRFGNEPGFGSFGPVRGGGIHPSALPPGAVPPGARFDPIGPPGTRPNPDPDHARPPDYDDMFM</sequence>
<evidence type="ECO:0000313" key="7">
    <source>
        <dbReference type="Proteomes" id="UP001519460"/>
    </source>
</evidence>
<evidence type="ECO:0000256" key="4">
    <source>
        <dbReference type="SAM" id="MobiDB-lite"/>
    </source>
</evidence>
<evidence type="ECO:0000256" key="1">
    <source>
        <dbReference type="ARBA" id="ARBA00006405"/>
    </source>
</evidence>
<feature type="region of interest" description="Disordered" evidence="4">
    <location>
        <begin position="242"/>
        <end position="294"/>
    </location>
</feature>
<dbReference type="PANTHER" id="PTHR13266:SF1">
    <property type="entry name" value="PROTEASOME INHIBITOR PI31 SUBUNIT"/>
    <property type="match status" value="1"/>
</dbReference>
<evidence type="ECO:0000256" key="3">
    <source>
        <dbReference type="ARBA" id="ARBA00022942"/>
    </source>
</evidence>
<dbReference type="InterPro" id="IPR045128">
    <property type="entry name" value="PI31-like"/>
</dbReference>
<feature type="compositionally biased region" description="Low complexity" evidence="4">
    <location>
        <begin position="152"/>
        <end position="163"/>
    </location>
</feature>
<protein>
    <recommendedName>
        <fullName evidence="2">Proteasome inhibitor PI31 subunit</fullName>
    </recommendedName>
</protein>
<proteinExistence type="inferred from homology"/>
<dbReference type="Pfam" id="PF11566">
    <property type="entry name" value="PI31_Prot_N"/>
    <property type="match status" value="1"/>
</dbReference>
<organism evidence="6 7">
    <name type="scientific">Batillaria attramentaria</name>
    <dbReference type="NCBI Taxonomy" id="370345"/>
    <lineage>
        <taxon>Eukaryota</taxon>
        <taxon>Metazoa</taxon>
        <taxon>Spiralia</taxon>
        <taxon>Lophotrochozoa</taxon>
        <taxon>Mollusca</taxon>
        <taxon>Gastropoda</taxon>
        <taxon>Caenogastropoda</taxon>
        <taxon>Sorbeoconcha</taxon>
        <taxon>Cerithioidea</taxon>
        <taxon>Batillariidae</taxon>
        <taxon>Batillaria</taxon>
    </lineage>
</organism>
<accession>A0ABD0J1V3</accession>
<name>A0ABD0J1V3_9CAEN</name>
<evidence type="ECO:0000256" key="2">
    <source>
        <dbReference type="ARBA" id="ARBA00015575"/>
    </source>
</evidence>
<reference evidence="6 7" key="1">
    <citation type="journal article" date="2023" name="Sci. Data">
        <title>Genome assembly of the Korean intertidal mud-creeper Batillaria attramentaria.</title>
        <authorList>
            <person name="Patra A.K."/>
            <person name="Ho P.T."/>
            <person name="Jun S."/>
            <person name="Lee S.J."/>
            <person name="Kim Y."/>
            <person name="Won Y.J."/>
        </authorList>
    </citation>
    <scope>NUCLEOTIDE SEQUENCE [LARGE SCALE GENOMIC DNA]</scope>
    <source>
        <strain evidence="6">Wonlab-2016</strain>
    </source>
</reference>
<evidence type="ECO:0000259" key="5">
    <source>
        <dbReference type="Pfam" id="PF11566"/>
    </source>
</evidence>
<dbReference type="GO" id="GO:0000502">
    <property type="term" value="C:proteasome complex"/>
    <property type="evidence" value="ECO:0007669"/>
    <property type="project" value="UniProtKB-KW"/>
</dbReference>
<comment type="caution">
    <text evidence="6">The sequence shown here is derived from an EMBL/GenBank/DDBJ whole genome shotgun (WGS) entry which is preliminary data.</text>
</comment>
<dbReference type="Proteomes" id="UP001519460">
    <property type="component" value="Unassembled WGS sequence"/>
</dbReference>
<feature type="compositionally biased region" description="Basic and acidic residues" evidence="4">
    <location>
        <begin position="279"/>
        <end position="288"/>
    </location>
</feature>
<dbReference type="EMBL" id="JACVVK020000745">
    <property type="protein sequence ID" value="KAK7450089.1"/>
    <property type="molecule type" value="Genomic_DNA"/>
</dbReference>
<feature type="domain" description="PI31 proteasome regulator N-terminal" evidence="5">
    <location>
        <begin position="14"/>
        <end position="118"/>
    </location>
</feature>
<keyword evidence="7" id="KW-1185">Reference proteome</keyword>
<evidence type="ECO:0000313" key="6">
    <source>
        <dbReference type="EMBL" id="KAK7450089.1"/>
    </source>
</evidence>
<dbReference type="Gene3D" id="3.40.1000.30">
    <property type="match status" value="1"/>
</dbReference>